<evidence type="ECO:0000256" key="1">
    <source>
        <dbReference type="SAM" id="MobiDB-lite"/>
    </source>
</evidence>
<name>A0ABN5KR77_9ACTN</name>
<evidence type="ECO:0000313" key="3">
    <source>
        <dbReference type="Proteomes" id="UP000245051"/>
    </source>
</evidence>
<reference evidence="2 3" key="1">
    <citation type="submission" date="2018-05" db="EMBL/GenBank/DDBJ databases">
        <title>Complete genome sequence of the Type Strain of Streptomyces spongiicola HNM0071, the producer of staurosporine.</title>
        <authorList>
            <person name="Zhou S."/>
            <person name="Huang X."/>
        </authorList>
    </citation>
    <scope>NUCLEOTIDE SEQUENCE [LARGE SCALE GENOMIC DNA]</scope>
    <source>
        <strain evidence="2 3">HNM0071</strain>
    </source>
</reference>
<dbReference type="Proteomes" id="UP000245051">
    <property type="component" value="Chromosome"/>
</dbReference>
<proteinExistence type="predicted"/>
<accession>A0ABN5KR77</accession>
<sequence>MTVPRERGGTLRGHSRALPGTPGHSRVLRGHFRAPAYAPAAPVYGSVSALPADGAGAFPG</sequence>
<dbReference type="EMBL" id="CP029254">
    <property type="protein sequence ID" value="AWK11885.1"/>
    <property type="molecule type" value="Genomic_DNA"/>
</dbReference>
<organism evidence="2 3">
    <name type="scientific">Streptomyces spongiicola</name>
    <dbReference type="NCBI Taxonomy" id="1690221"/>
    <lineage>
        <taxon>Bacteria</taxon>
        <taxon>Bacillati</taxon>
        <taxon>Actinomycetota</taxon>
        <taxon>Actinomycetes</taxon>
        <taxon>Kitasatosporales</taxon>
        <taxon>Streptomycetaceae</taxon>
        <taxon>Streptomyces</taxon>
    </lineage>
</organism>
<feature type="region of interest" description="Disordered" evidence="1">
    <location>
        <begin position="1"/>
        <end position="24"/>
    </location>
</feature>
<keyword evidence="3" id="KW-1185">Reference proteome</keyword>
<protein>
    <submittedName>
        <fullName evidence="2">Uncharacterized protein</fullName>
    </submittedName>
</protein>
<evidence type="ECO:0000313" key="2">
    <source>
        <dbReference type="EMBL" id="AWK11885.1"/>
    </source>
</evidence>
<gene>
    <name evidence="2" type="ORF">DDQ41_26505</name>
</gene>